<keyword evidence="1" id="KW-0732">Signal</keyword>
<sequence length="113" mass="12289">MEYFGIEGLKSMKKLGLWLCLIGVSCSFVAADNLGRRGRINMPCGLGRTCELSSSFCCSQWSGICCPFGLTCCVSGGTTFCCNNQGIYLGIPATPRPSSSRNREIFPYSHRIV</sequence>
<evidence type="ECO:0000313" key="2">
    <source>
        <dbReference type="EMBL" id="BAN21395.1"/>
    </source>
</evidence>
<dbReference type="AlphaFoldDB" id="R4WKP1"/>
<organism evidence="2">
    <name type="scientific">Riptortus pedestris</name>
    <name type="common">Bean bug</name>
    <dbReference type="NCBI Taxonomy" id="329032"/>
    <lineage>
        <taxon>Eukaryota</taxon>
        <taxon>Metazoa</taxon>
        <taxon>Ecdysozoa</taxon>
        <taxon>Arthropoda</taxon>
        <taxon>Hexapoda</taxon>
        <taxon>Insecta</taxon>
        <taxon>Pterygota</taxon>
        <taxon>Neoptera</taxon>
        <taxon>Paraneoptera</taxon>
        <taxon>Hemiptera</taxon>
        <taxon>Heteroptera</taxon>
        <taxon>Panheteroptera</taxon>
        <taxon>Pentatomomorpha</taxon>
        <taxon>Coreoidea</taxon>
        <taxon>Alydidae</taxon>
        <taxon>Riptortus</taxon>
    </lineage>
</organism>
<protein>
    <submittedName>
        <fullName evidence="2">Cysteine rich secreted protein</fullName>
    </submittedName>
</protein>
<dbReference type="EMBL" id="AK418180">
    <property type="protein sequence ID" value="BAN21395.1"/>
    <property type="molecule type" value="mRNA"/>
</dbReference>
<feature type="signal peptide" evidence="1">
    <location>
        <begin position="1"/>
        <end position="31"/>
    </location>
</feature>
<accession>R4WKP1</accession>
<feature type="chain" id="PRO_5004372541" evidence="1">
    <location>
        <begin position="32"/>
        <end position="113"/>
    </location>
</feature>
<reference evidence="2" key="1">
    <citation type="journal article" date="2013" name="PLoS ONE">
        <title>Gene expression in gut symbiotic organ of stinkbug affected by extracellular bacterial symbiont.</title>
        <authorList>
            <person name="Futahashi R."/>
            <person name="Tanaka K."/>
            <person name="Tanahashi M."/>
            <person name="Nikoh N."/>
            <person name="Kikuchi Y."/>
            <person name="Lee B.L."/>
            <person name="Fukatsu T."/>
        </authorList>
    </citation>
    <scope>NUCLEOTIDE SEQUENCE</scope>
    <source>
        <tissue evidence="2">Midgut</tissue>
    </source>
</reference>
<evidence type="ECO:0000256" key="1">
    <source>
        <dbReference type="SAM" id="SignalP"/>
    </source>
</evidence>
<name>R4WKP1_RIPPE</name>
<proteinExistence type="evidence at transcript level"/>